<evidence type="ECO:0000256" key="3">
    <source>
        <dbReference type="ARBA" id="ARBA00022617"/>
    </source>
</evidence>
<dbReference type="PRINTS" id="PR00385">
    <property type="entry name" value="P450"/>
</dbReference>
<dbReference type="CDD" id="cd00302">
    <property type="entry name" value="cytochrome_P450"/>
    <property type="match status" value="1"/>
</dbReference>
<gene>
    <name evidence="8" type="ORF">GCM10009827_000190</name>
</gene>
<dbReference type="PRINTS" id="PR00465">
    <property type="entry name" value="EP450IV"/>
</dbReference>
<dbReference type="EMBL" id="BAAAQD010000001">
    <property type="protein sequence ID" value="GAA1499354.1"/>
    <property type="molecule type" value="Genomic_DNA"/>
</dbReference>
<name>A0ABN1ZHG1_9ACTN</name>
<evidence type="ECO:0000256" key="6">
    <source>
        <dbReference type="ARBA" id="ARBA00023004"/>
    </source>
</evidence>
<keyword evidence="5" id="KW-0560">Oxidoreductase</keyword>
<comment type="caution">
    <text evidence="8">The sequence shown here is derived from an EMBL/GenBank/DDBJ whole genome shotgun (WGS) entry which is preliminary data.</text>
</comment>
<evidence type="ECO:0000313" key="9">
    <source>
        <dbReference type="Proteomes" id="UP001501470"/>
    </source>
</evidence>
<sequence>MTVTDAAPAPTRPIPVAKGRPLVGNVPELAKDPARFFAQAYRENGPVFKIRVFNKSYTVIAGAEAADFMGSKEGRECLRSKEFWQGFLDEYGGTRTILGEDGDSHKELREIMRRGYSRDAIKGRGNELVEITDRVLARDWKAGASVPVVHALQYMVTDQLGTILTGNAPLEYVPDIRTMTLYVLNVLVTKQRPKILLQNPRYKKARSRVFELSDTMVASLRASAGSKPPEERNLVEDLMDVHLNREGVLPANDLVLALTGPYVAGLDTVANTTAAFIYSVLKHPSVLERVQAEADALFAGGPITDDDLRKIPSIRYALMETMRLYPIAVALNRTATRDFEFAGYTIKEGEMVYVGTTVPHFMEEYYPSPETFDIGRYEKPRSEHLRPGAYSPYGRGPHTCLGKSFADVQMALSMARLFHRLDLALDPPGYTLVTKTAPTPGPAMNFKVKVRGYRH</sequence>
<dbReference type="Gene3D" id="1.10.630.10">
    <property type="entry name" value="Cytochrome P450"/>
    <property type="match status" value="1"/>
</dbReference>
<organism evidence="8 9">
    <name type="scientific">Dactylosporangium maewongense</name>
    <dbReference type="NCBI Taxonomy" id="634393"/>
    <lineage>
        <taxon>Bacteria</taxon>
        <taxon>Bacillati</taxon>
        <taxon>Actinomycetota</taxon>
        <taxon>Actinomycetes</taxon>
        <taxon>Micromonosporales</taxon>
        <taxon>Micromonosporaceae</taxon>
        <taxon>Dactylosporangium</taxon>
    </lineage>
</organism>
<keyword evidence="9" id="KW-1185">Reference proteome</keyword>
<dbReference type="Proteomes" id="UP001501470">
    <property type="component" value="Unassembled WGS sequence"/>
</dbReference>
<dbReference type="PANTHER" id="PTHR24286:SF24">
    <property type="entry name" value="LANOSTEROL 14-ALPHA DEMETHYLASE"/>
    <property type="match status" value="1"/>
</dbReference>
<proteinExistence type="inferred from homology"/>
<accession>A0ABN1ZHG1</accession>
<dbReference type="InterPro" id="IPR036396">
    <property type="entry name" value="Cyt_P450_sf"/>
</dbReference>
<evidence type="ECO:0000256" key="1">
    <source>
        <dbReference type="ARBA" id="ARBA00001971"/>
    </source>
</evidence>
<evidence type="ECO:0000256" key="4">
    <source>
        <dbReference type="ARBA" id="ARBA00022723"/>
    </source>
</evidence>
<keyword evidence="6" id="KW-0408">Iron</keyword>
<dbReference type="InterPro" id="IPR002403">
    <property type="entry name" value="Cyt_P450_E_grp-IV"/>
</dbReference>
<reference evidence="8 9" key="1">
    <citation type="journal article" date="2019" name="Int. J. Syst. Evol. Microbiol.">
        <title>The Global Catalogue of Microorganisms (GCM) 10K type strain sequencing project: providing services to taxonomists for standard genome sequencing and annotation.</title>
        <authorList>
            <consortium name="The Broad Institute Genomics Platform"/>
            <consortium name="The Broad Institute Genome Sequencing Center for Infectious Disease"/>
            <person name="Wu L."/>
            <person name="Ma J."/>
        </authorList>
    </citation>
    <scope>NUCLEOTIDE SEQUENCE [LARGE SCALE GENOMIC DNA]</scope>
    <source>
        <strain evidence="8 9">JCM 15933</strain>
    </source>
</reference>
<evidence type="ECO:0000256" key="5">
    <source>
        <dbReference type="ARBA" id="ARBA00023002"/>
    </source>
</evidence>
<keyword evidence="3" id="KW-0349">Heme</keyword>
<comment type="cofactor">
    <cofactor evidence="1">
        <name>heme</name>
        <dbReference type="ChEBI" id="CHEBI:30413"/>
    </cofactor>
</comment>
<evidence type="ECO:0000256" key="2">
    <source>
        <dbReference type="ARBA" id="ARBA00010617"/>
    </source>
</evidence>
<keyword evidence="4" id="KW-0479">Metal-binding</keyword>
<comment type="similarity">
    <text evidence="2">Belongs to the cytochrome P450 family.</text>
</comment>
<dbReference type="RefSeq" id="WP_344498112.1">
    <property type="nucleotide sequence ID" value="NZ_BAAAQD010000001.1"/>
</dbReference>
<evidence type="ECO:0000313" key="8">
    <source>
        <dbReference type="EMBL" id="GAA1499354.1"/>
    </source>
</evidence>
<dbReference type="SUPFAM" id="SSF48264">
    <property type="entry name" value="Cytochrome P450"/>
    <property type="match status" value="1"/>
</dbReference>
<protein>
    <submittedName>
        <fullName evidence="8">Cytochrome P450</fullName>
    </submittedName>
</protein>
<evidence type="ECO:0000256" key="7">
    <source>
        <dbReference type="ARBA" id="ARBA00023033"/>
    </source>
</evidence>
<dbReference type="PANTHER" id="PTHR24286">
    <property type="entry name" value="CYTOCHROME P450 26"/>
    <property type="match status" value="1"/>
</dbReference>
<dbReference type="InterPro" id="IPR001128">
    <property type="entry name" value="Cyt_P450"/>
</dbReference>
<dbReference type="Pfam" id="PF00067">
    <property type="entry name" value="p450"/>
    <property type="match status" value="1"/>
</dbReference>
<keyword evidence="7" id="KW-0503">Monooxygenase</keyword>